<reference evidence="1" key="1">
    <citation type="journal article" date="2020" name="Nature">
        <title>Giant virus diversity and host interactions through global metagenomics.</title>
        <authorList>
            <person name="Schulz F."/>
            <person name="Roux S."/>
            <person name="Paez-Espino D."/>
            <person name="Jungbluth S."/>
            <person name="Walsh D.A."/>
            <person name="Denef V.J."/>
            <person name="McMahon K.D."/>
            <person name="Konstantinidis K.T."/>
            <person name="Eloe-Fadrosh E.A."/>
            <person name="Kyrpides N.C."/>
            <person name="Woyke T."/>
        </authorList>
    </citation>
    <scope>NUCLEOTIDE SEQUENCE</scope>
    <source>
        <strain evidence="1">GVMAG-M-3300023184-120</strain>
    </source>
</reference>
<protein>
    <submittedName>
        <fullName evidence="1">Uncharacterized protein</fullName>
    </submittedName>
</protein>
<sequence length="124" mass="14376">MSLTLQQLAICIHLDNILVDKQDRLSALEQKFKAEFKSVADAALFPGCSNCLSPSHNQYKITYSKNFRNFYKTFKQVLTEYSLMAPECEKIQFQDVPSIMKVISHFDTNYHRMCRPHTNPIPTL</sequence>
<proteinExistence type="predicted"/>
<name>A0A6C0HJZ9_9ZZZZ</name>
<dbReference type="AlphaFoldDB" id="A0A6C0HJZ9"/>
<accession>A0A6C0HJZ9</accession>
<dbReference type="EMBL" id="MN739969">
    <property type="protein sequence ID" value="QHT80446.1"/>
    <property type="molecule type" value="Genomic_DNA"/>
</dbReference>
<organism evidence="1">
    <name type="scientific">viral metagenome</name>
    <dbReference type="NCBI Taxonomy" id="1070528"/>
    <lineage>
        <taxon>unclassified sequences</taxon>
        <taxon>metagenomes</taxon>
        <taxon>organismal metagenomes</taxon>
    </lineage>
</organism>
<evidence type="ECO:0000313" key="1">
    <source>
        <dbReference type="EMBL" id="QHT80446.1"/>
    </source>
</evidence>